<comment type="subcellular location">
    <subcellularLocation>
        <location evidence="1">Nucleus</location>
    </subcellularLocation>
</comment>
<dbReference type="PROSITE" id="PS50294">
    <property type="entry name" value="WD_REPEATS_REGION"/>
    <property type="match status" value="3"/>
</dbReference>
<protein>
    <submittedName>
        <fullName evidence="13 14">Chromatin assembly factor 1 subunit B-like</fullName>
    </submittedName>
</protein>
<dbReference type="OrthoDB" id="71227at2759"/>
<dbReference type="PROSITE" id="PS50082">
    <property type="entry name" value="WD_REPEATS_2"/>
    <property type="match status" value="3"/>
</dbReference>
<proteinExistence type="inferred from homology"/>
<evidence type="ECO:0000256" key="7">
    <source>
        <dbReference type="ARBA" id="ARBA00023204"/>
    </source>
</evidence>
<dbReference type="PANTHER" id="PTHR15271:SF4">
    <property type="entry name" value="CHROMATIN ASSEMBLY FACTOR 1 SUBUNIT B"/>
    <property type="match status" value="1"/>
</dbReference>
<dbReference type="SMART" id="SM00320">
    <property type="entry name" value="WD40"/>
    <property type="match status" value="5"/>
</dbReference>
<dbReference type="GO" id="GO:0006335">
    <property type="term" value="P:DNA replication-dependent chromatin assembly"/>
    <property type="evidence" value="ECO:0007669"/>
    <property type="project" value="InterPro"/>
</dbReference>
<feature type="repeat" description="WD" evidence="9">
    <location>
        <begin position="165"/>
        <end position="206"/>
    </location>
</feature>
<dbReference type="Pfam" id="PF24105">
    <property type="entry name" value="Beta-prop_CAF1B_HIR1"/>
    <property type="match status" value="1"/>
</dbReference>
<evidence type="ECO:0000256" key="2">
    <source>
        <dbReference type="ARBA" id="ARBA00007306"/>
    </source>
</evidence>
<dbReference type="PANTHER" id="PTHR15271">
    <property type="entry name" value="CHROMATIN ASSEMBLY FACTOR 1 SUBUNIT B"/>
    <property type="match status" value="1"/>
</dbReference>
<dbReference type="GO" id="GO:0005634">
    <property type="term" value="C:nucleus"/>
    <property type="evidence" value="ECO:0007669"/>
    <property type="project" value="UniProtKB-SubCell"/>
</dbReference>
<dbReference type="AlphaFoldDB" id="A0A9W3AQM0"/>
<dbReference type="Gene3D" id="2.130.10.10">
    <property type="entry name" value="YVTN repeat-like/Quinoprotein amine dehydrogenase"/>
    <property type="match status" value="2"/>
</dbReference>
<feature type="compositionally biased region" description="Low complexity" evidence="10">
    <location>
        <begin position="467"/>
        <end position="494"/>
    </location>
</feature>
<evidence type="ECO:0000256" key="5">
    <source>
        <dbReference type="ARBA" id="ARBA00022763"/>
    </source>
</evidence>
<evidence type="ECO:0000256" key="8">
    <source>
        <dbReference type="ARBA" id="ARBA00023242"/>
    </source>
</evidence>
<feature type="region of interest" description="Disordered" evidence="10">
    <location>
        <begin position="437"/>
        <end position="555"/>
    </location>
</feature>
<organism evidence="12 15">
    <name type="scientific">Biomphalaria glabrata</name>
    <name type="common">Bloodfluke planorb</name>
    <name type="synonym">Freshwater snail</name>
    <dbReference type="NCBI Taxonomy" id="6526"/>
    <lineage>
        <taxon>Eukaryota</taxon>
        <taxon>Metazoa</taxon>
        <taxon>Spiralia</taxon>
        <taxon>Lophotrochozoa</taxon>
        <taxon>Mollusca</taxon>
        <taxon>Gastropoda</taxon>
        <taxon>Heterobranchia</taxon>
        <taxon>Euthyneura</taxon>
        <taxon>Panpulmonata</taxon>
        <taxon>Hygrophila</taxon>
        <taxon>Lymnaeoidea</taxon>
        <taxon>Planorbidae</taxon>
        <taxon>Biomphalaria</taxon>
    </lineage>
</organism>
<feature type="compositionally biased region" description="Basic and acidic residues" evidence="10">
    <location>
        <begin position="531"/>
        <end position="541"/>
    </location>
</feature>
<evidence type="ECO:0000313" key="14">
    <source>
        <dbReference type="RefSeq" id="XP_055889511.1"/>
    </source>
</evidence>
<dbReference type="InterPro" id="IPR045145">
    <property type="entry name" value="PTHR15271"/>
</dbReference>
<dbReference type="InterPro" id="IPR036322">
    <property type="entry name" value="WD40_repeat_dom_sf"/>
</dbReference>
<evidence type="ECO:0000313" key="13">
    <source>
        <dbReference type="RefSeq" id="XP_055889510.1"/>
    </source>
</evidence>
<gene>
    <name evidence="13 14 15" type="primary">LOC106078217</name>
</gene>
<evidence type="ECO:0000256" key="1">
    <source>
        <dbReference type="ARBA" id="ARBA00004123"/>
    </source>
</evidence>
<evidence type="ECO:0000256" key="6">
    <source>
        <dbReference type="ARBA" id="ARBA00022853"/>
    </source>
</evidence>
<keyword evidence="3 9" id="KW-0853">WD repeat</keyword>
<keyword evidence="5" id="KW-0227">DNA damage</keyword>
<reference evidence="13 14" key="1">
    <citation type="submission" date="2025-04" db="UniProtKB">
        <authorList>
            <consortium name="RefSeq"/>
        </authorList>
    </citation>
    <scope>IDENTIFICATION</scope>
</reference>
<evidence type="ECO:0000313" key="15">
    <source>
        <dbReference type="RefSeq" id="XP_055889513.1"/>
    </source>
</evidence>
<keyword evidence="6" id="KW-0156">Chromatin regulator</keyword>
<sequence>MKVITPEFSWHERDPVYSVDFQPGDWPIQRLASGGVDKIVRIWQMTLDSEGKAVVEFLSNLRRHTATVNVVRFSKNGELLATAGDDTAIILWKLSDASIPANNIFAEEEVEEDKESWVCHKTLRGHLLDVADISWSKDNRYLVSGSVDNSAIVWDVVKDTKLALFNEHKSYVQGVSFDPLGKYIATLSADRSLRLYNLSSKTCVNNVSKMSLPGHLTSSSPSGDAQGDSKPKSFRIFHDDSLRSFFRRLEFSPDGQLLVTPAGCMELGDGKTINSSYIFARGAISKPAIYLPSAEKSTTVVRINPQLFQLRPVTDEPESTDNQKPWEKHKSLFSLPYRIVFAVATEDSVIIYDTQQTMPVGLLKNIHYHQISDLSWTGDGRALIVSSTDGFCTIATFEDNELGIPYIVKTPETQKSALSNSPTTKVILDVSMEVEDDVKTPEKMDLPFSNYSESKLPSKPTTPPSPQDTTKAPSTPSETLTTPSTPTSTLSGSTKQDSSDSDHKKESLSDSVNQITLKDAELSEAAGFSDVNDKSTEEKKEAPKKRRIQLITLVK</sequence>
<dbReference type="RefSeq" id="XP_055889510.1">
    <property type="nucleotide sequence ID" value="XM_056033535.1"/>
</dbReference>
<keyword evidence="12" id="KW-1185">Reference proteome</keyword>
<feature type="domain" description="CAF1B/HIR1 beta-propeller" evidence="11">
    <location>
        <begin position="1"/>
        <end position="402"/>
    </location>
</feature>
<dbReference type="GO" id="GO:0006281">
    <property type="term" value="P:DNA repair"/>
    <property type="evidence" value="ECO:0007669"/>
    <property type="project" value="UniProtKB-KW"/>
</dbReference>
<dbReference type="InterPro" id="IPR001680">
    <property type="entry name" value="WD40_rpt"/>
</dbReference>
<dbReference type="SUPFAM" id="SSF50978">
    <property type="entry name" value="WD40 repeat-like"/>
    <property type="match status" value="1"/>
</dbReference>
<dbReference type="InterPro" id="IPR055410">
    <property type="entry name" value="Beta-prop_CAF1B_HIR1"/>
</dbReference>
<evidence type="ECO:0000259" key="11">
    <source>
        <dbReference type="Pfam" id="PF24105"/>
    </source>
</evidence>
<keyword evidence="8" id="KW-0539">Nucleus</keyword>
<evidence type="ECO:0000313" key="12">
    <source>
        <dbReference type="Proteomes" id="UP001165740"/>
    </source>
</evidence>
<feature type="repeat" description="WD" evidence="9">
    <location>
        <begin position="61"/>
        <end position="102"/>
    </location>
</feature>
<keyword evidence="4" id="KW-0677">Repeat</keyword>
<accession>A0A9W3AQM0</accession>
<dbReference type="GO" id="GO:0033186">
    <property type="term" value="C:CAF-1 complex"/>
    <property type="evidence" value="ECO:0007669"/>
    <property type="project" value="TreeGrafter"/>
</dbReference>
<keyword evidence="7" id="KW-0234">DNA repair</keyword>
<dbReference type="RefSeq" id="XP_055889513.1">
    <property type="nucleotide sequence ID" value="XM_056033538.1"/>
</dbReference>
<dbReference type="GO" id="GO:0006334">
    <property type="term" value="P:nucleosome assembly"/>
    <property type="evidence" value="ECO:0007669"/>
    <property type="project" value="TreeGrafter"/>
</dbReference>
<evidence type="ECO:0000256" key="3">
    <source>
        <dbReference type="ARBA" id="ARBA00022574"/>
    </source>
</evidence>
<name>A0A9W3AQM0_BIOGL</name>
<dbReference type="OMA" id="CTTPEIS"/>
<evidence type="ECO:0000256" key="4">
    <source>
        <dbReference type="ARBA" id="ARBA00022737"/>
    </source>
</evidence>
<feature type="repeat" description="WD" evidence="9">
    <location>
        <begin position="123"/>
        <end position="164"/>
    </location>
</feature>
<dbReference type="InterPro" id="IPR015943">
    <property type="entry name" value="WD40/YVTN_repeat-like_dom_sf"/>
</dbReference>
<dbReference type="InterPro" id="IPR019775">
    <property type="entry name" value="WD40_repeat_CS"/>
</dbReference>
<dbReference type="PROSITE" id="PS00678">
    <property type="entry name" value="WD_REPEATS_1"/>
    <property type="match status" value="1"/>
</dbReference>
<dbReference type="RefSeq" id="XP_055889511.1">
    <property type="nucleotide sequence ID" value="XM_056033536.1"/>
</dbReference>
<feature type="compositionally biased region" description="Basic and acidic residues" evidence="10">
    <location>
        <begin position="497"/>
        <end position="508"/>
    </location>
</feature>
<comment type="similarity">
    <text evidence="2">Belongs to the WD repeat HIR1 family.</text>
</comment>
<evidence type="ECO:0000256" key="10">
    <source>
        <dbReference type="SAM" id="MobiDB-lite"/>
    </source>
</evidence>
<dbReference type="Proteomes" id="UP001165740">
    <property type="component" value="Chromosome 6"/>
</dbReference>
<dbReference type="GeneID" id="106078217"/>
<evidence type="ECO:0000256" key="9">
    <source>
        <dbReference type="PROSITE-ProRule" id="PRU00221"/>
    </source>
</evidence>